<evidence type="ECO:0000313" key="2">
    <source>
        <dbReference type="EMBL" id="CAD8140382.1"/>
    </source>
</evidence>
<name>A0A8S1SKH8_9CILI</name>
<accession>A0A8S1SKH8</accession>
<reference evidence="1" key="1">
    <citation type="submission" date="2021-01" db="EMBL/GenBank/DDBJ databases">
        <authorList>
            <consortium name="Genoscope - CEA"/>
            <person name="William W."/>
        </authorList>
    </citation>
    <scope>NUCLEOTIDE SEQUENCE</scope>
</reference>
<dbReference type="EMBL" id="CAJJDO010000009">
    <property type="protein sequence ID" value="CAD8140382.1"/>
    <property type="molecule type" value="Genomic_DNA"/>
</dbReference>
<dbReference type="Proteomes" id="UP000689195">
    <property type="component" value="Unassembled WGS sequence"/>
</dbReference>
<dbReference type="EMBL" id="CAJJDO010000009">
    <property type="protein sequence ID" value="CAD8140378.1"/>
    <property type="molecule type" value="Genomic_DNA"/>
</dbReference>
<evidence type="ECO:0000313" key="1">
    <source>
        <dbReference type="EMBL" id="CAD8140378.1"/>
    </source>
</evidence>
<gene>
    <name evidence="1" type="ORF">PPENT_87.1.T0090044</name>
    <name evidence="2" type="ORF">PPENT_87.1.T0090046</name>
</gene>
<protein>
    <submittedName>
        <fullName evidence="1">Uncharacterized protein</fullName>
    </submittedName>
</protein>
<proteinExistence type="predicted"/>
<sequence length="316" mass="36636">MTDSNIICPYCKNNAYFDPRSSSSFCKSKLCNGIVIEQGKITYENEVNLHEADEPGKKQTRFGGYENKRDAFKNQLCEMLGKSDPKQRKQFYEKFEAGEHQIQKLSSIFRMNEAFTNDVISKYRSLMFDNANEIANKSFLALAALAYNLTIKEKRSQRNYDERLNKIKLEDIVKFCQVTPQQMDLVSKALNMKNSGDPGKIDICQKIVIKVKEHKLPFNEIENMAIYDIPHRLMDNSIIRGEKTSTITCVVEYMVSQLSGNPELNKFTLDQFAQMNDVTKDTAKKLWNTIIENQYWQNHISRWPGQRPISELKHIS</sequence>
<dbReference type="OrthoDB" id="284007at2759"/>
<keyword evidence="3" id="KW-1185">Reference proteome</keyword>
<organism evidence="1 3">
    <name type="scientific">Paramecium pentaurelia</name>
    <dbReference type="NCBI Taxonomy" id="43138"/>
    <lineage>
        <taxon>Eukaryota</taxon>
        <taxon>Sar</taxon>
        <taxon>Alveolata</taxon>
        <taxon>Ciliophora</taxon>
        <taxon>Intramacronucleata</taxon>
        <taxon>Oligohymenophorea</taxon>
        <taxon>Peniculida</taxon>
        <taxon>Parameciidae</taxon>
        <taxon>Paramecium</taxon>
    </lineage>
</organism>
<evidence type="ECO:0000313" key="3">
    <source>
        <dbReference type="Proteomes" id="UP000689195"/>
    </source>
</evidence>
<comment type="caution">
    <text evidence="1">The sequence shown here is derived from an EMBL/GenBank/DDBJ whole genome shotgun (WGS) entry which is preliminary data.</text>
</comment>
<dbReference type="AlphaFoldDB" id="A0A8S1SKH8"/>